<evidence type="ECO:0000313" key="1">
    <source>
        <dbReference type="EMBL" id="CZT11009.1"/>
    </source>
</evidence>
<sequence>MSDIQILDSTEVGTSDIINALNLLDRVYAYSIAHQLPSDTLFDKNVRKRLQSLHSPKLPGSIHSLLDKLDGVTDEEKKTLSSYCYKIENLAGGSDEVIGGLEAHCKLMQVRNTTSKGEVIDTIIRGSDHKTIENVAKILDVIGSLAFWHIREKEARALATKRKHTLVSQEDKSDAATEMWRHLSSYNSKADRAKLDERIKAGNRWNRFLVGKDVGMVAAVYPLPRTFGIAGDTRPSEESHALRIGAPRFEAWAIDIT</sequence>
<proteinExistence type="predicted"/>
<keyword evidence="2" id="KW-1185">Reference proteome</keyword>
<dbReference type="Proteomes" id="UP000178129">
    <property type="component" value="Unassembled WGS sequence"/>
</dbReference>
<name>A0A1E1LMG6_9HELO</name>
<comment type="caution">
    <text evidence="1">The sequence shown here is derived from an EMBL/GenBank/DDBJ whole genome shotgun (WGS) entry which is preliminary data.</text>
</comment>
<gene>
    <name evidence="1" type="ORF">RCO7_11001</name>
</gene>
<dbReference type="InParanoid" id="A0A1E1LMG6"/>
<accession>A0A1E1LMG6</accession>
<protein>
    <submittedName>
        <fullName evidence="1">Uncharacterized protein</fullName>
    </submittedName>
</protein>
<reference evidence="2" key="1">
    <citation type="submission" date="2016-03" db="EMBL/GenBank/DDBJ databases">
        <authorList>
            <person name="Ploux O."/>
        </authorList>
    </citation>
    <scope>NUCLEOTIDE SEQUENCE [LARGE SCALE GENOMIC DNA]</scope>
    <source>
        <strain evidence="2">UK7</strain>
    </source>
</reference>
<organism evidence="1 2">
    <name type="scientific">Rhynchosporium graminicola</name>
    <dbReference type="NCBI Taxonomy" id="2792576"/>
    <lineage>
        <taxon>Eukaryota</taxon>
        <taxon>Fungi</taxon>
        <taxon>Dikarya</taxon>
        <taxon>Ascomycota</taxon>
        <taxon>Pezizomycotina</taxon>
        <taxon>Leotiomycetes</taxon>
        <taxon>Helotiales</taxon>
        <taxon>Ploettnerulaceae</taxon>
        <taxon>Rhynchosporium</taxon>
    </lineage>
</organism>
<evidence type="ECO:0000313" key="2">
    <source>
        <dbReference type="Proteomes" id="UP000178129"/>
    </source>
</evidence>
<dbReference type="EMBL" id="FJUW01000060">
    <property type="protein sequence ID" value="CZT11009.1"/>
    <property type="molecule type" value="Genomic_DNA"/>
</dbReference>
<dbReference type="AlphaFoldDB" id="A0A1E1LMG6"/>